<feature type="domain" description="YdbS-like PH" evidence="2">
    <location>
        <begin position="81"/>
        <end position="160"/>
    </location>
</feature>
<dbReference type="InterPro" id="IPR005182">
    <property type="entry name" value="YdbS-like_PH"/>
</dbReference>
<keyword evidence="4" id="KW-1185">Reference proteome</keyword>
<evidence type="ECO:0000259" key="2">
    <source>
        <dbReference type="Pfam" id="PF03703"/>
    </source>
</evidence>
<keyword evidence="1" id="KW-0812">Transmembrane</keyword>
<dbReference type="AlphaFoldDB" id="A0A1H6I484"/>
<dbReference type="Pfam" id="PF03703">
    <property type="entry name" value="bPH_2"/>
    <property type="match status" value="1"/>
</dbReference>
<dbReference type="STRING" id="1267564.SAMN05192561_1011008"/>
<organism evidence="3 4">
    <name type="scientific">Halopenitus malekzadehii</name>
    <dbReference type="NCBI Taxonomy" id="1267564"/>
    <lineage>
        <taxon>Archaea</taxon>
        <taxon>Methanobacteriati</taxon>
        <taxon>Methanobacteriota</taxon>
        <taxon>Stenosarchaea group</taxon>
        <taxon>Halobacteria</taxon>
        <taxon>Halobacteriales</taxon>
        <taxon>Haloferacaceae</taxon>
        <taxon>Halopenitus</taxon>
    </lineage>
</organism>
<proteinExistence type="predicted"/>
<feature type="transmembrane region" description="Helical" evidence="1">
    <location>
        <begin position="60"/>
        <end position="79"/>
    </location>
</feature>
<dbReference type="PANTHER" id="PTHR34473:SF3">
    <property type="entry name" value="TRANSMEMBRANE PROTEIN-RELATED"/>
    <property type="match status" value="1"/>
</dbReference>
<evidence type="ECO:0000313" key="3">
    <source>
        <dbReference type="EMBL" id="SEH43267.1"/>
    </source>
</evidence>
<keyword evidence="1" id="KW-1133">Transmembrane helix</keyword>
<dbReference type="OrthoDB" id="301911at2157"/>
<reference evidence="3 4" key="1">
    <citation type="submission" date="2016-10" db="EMBL/GenBank/DDBJ databases">
        <authorList>
            <person name="de Groot N.N."/>
        </authorList>
    </citation>
    <scope>NUCLEOTIDE SEQUENCE [LARGE SCALE GENOMIC DNA]</scope>
    <source>
        <strain evidence="3 4">IBRC-M10418</strain>
    </source>
</reference>
<feature type="transmembrane region" description="Helical" evidence="1">
    <location>
        <begin position="33"/>
        <end position="54"/>
    </location>
</feature>
<dbReference type="EMBL" id="FNWU01000001">
    <property type="protein sequence ID" value="SEH43267.1"/>
    <property type="molecule type" value="Genomic_DNA"/>
</dbReference>
<gene>
    <name evidence="3" type="ORF">SAMN05192561_1011008</name>
</gene>
<dbReference type="Proteomes" id="UP000199215">
    <property type="component" value="Unassembled WGS sequence"/>
</dbReference>
<evidence type="ECO:0000313" key="4">
    <source>
        <dbReference type="Proteomes" id="UP000199215"/>
    </source>
</evidence>
<name>A0A1H6I484_9EURY</name>
<evidence type="ECO:0000256" key="1">
    <source>
        <dbReference type="SAM" id="Phobius"/>
    </source>
</evidence>
<accession>A0A1H6I484</accession>
<keyword evidence="1" id="KW-0472">Membrane</keyword>
<dbReference type="PANTHER" id="PTHR34473">
    <property type="entry name" value="UPF0699 TRANSMEMBRANE PROTEIN YDBS"/>
    <property type="match status" value="1"/>
</dbReference>
<sequence length="173" mass="18805">MAADPTSDSAAESPPPDPATVTRRLDGRIRVVWILRSVLIAALLAGLTVAIGRFVETPRWLPALVGGLTLALAVPYAIVRYRRWSYAIREDALYLDRGVITRVRTVVPLVRIQHVDSRRGPVERATGLASCVVYTAGSRGADVRIPGLTPEDADDVRETLKRLAIRADGEDAV</sequence>
<protein>
    <recommendedName>
        <fullName evidence="2">YdbS-like PH domain-containing protein</fullName>
    </recommendedName>
</protein>